<evidence type="ECO:0000256" key="6">
    <source>
        <dbReference type="RuleBase" id="RU003915"/>
    </source>
</evidence>
<dbReference type="InterPro" id="IPR001179">
    <property type="entry name" value="PPIase_FKBP_dom"/>
</dbReference>
<evidence type="ECO:0000256" key="4">
    <source>
        <dbReference type="ARBA" id="ARBA00023235"/>
    </source>
</evidence>
<dbReference type="InterPro" id="IPR036944">
    <property type="entry name" value="PPIase_FKBP_N_sf"/>
</dbReference>
<dbReference type="Pfam" id="PF00254">
    <property type="entry name" value="FKBP_C"/>
    <property type="match status" value="1"/>
</dbReference>
<evidence type="ECO:0000256" key="1">
    <source>
        <dbReference type="ARBA" id="ARBA00000971"/>
    </source>
</evidence>
<dbReference type="SUPFAM" id="SSF54534">
    <property type="entry name" value="FKBP-like"/>
    <property type="match status" value="1"/>
</dbReference>
<feature type="signal peptide" evidence="7">
    <location>
        <begin position="1"/>
        <end position="20"/>
    </location>
</feature>
<comment type="catalytic activity">
    <reaction evidence="1 5 6">
        <text>[protein]-peptidylproline (omega=180) = [protein]-peptidylproline (omega=0)</text>
        <dbReference type="Rhea" id="RHEA:16237"/>
        <dbReference type="Rhea" id="RHEA-COMP:10747"/>
        <dbReference type="Rhea" id="RHEA-COMP:10748"/>
        <dbReference type="ChEBI" id="CHEBI:83833"/>
        <dbReference type="ChEBI" id="CHEBI:83834"/>
        <dbReference type="EC" id="5.2.1.8"/>
    </reaction>
</comment>
<dbReference type="EMBL" id="JBHSHD010000016">
    <property type="protein sequence ID" value="MFC4822313.1"/>
    <property type="molecule type" value="Genomic_DNA"/>
</dbReference>
<evidence type="ECO:0000313" key="9">
    <source>
        <dbReference type="EMBL" id="MFC4822313.1"/>
    </source>
</evidence>
<evidence type="ECO:0000313" key="10">
    <source>
        <dbReference type="Proteomes" id="UP001595886"/>
    </source>
</evidence>
<proteinExistence type="inferred from homology"/>
<dbReference type="PANTHER" id="PTHR43811">
    <property type="entry name" value="FKBP-TYPE PEPTIDYL-PROLYL CIS-TRANS ISOMERASE FKPA"/>
    <property type="match status" value="1"/>
</dbReference>
<dbReference type="PROSITE" id="PS50059">
    <property type="entry name" value="FKBP_PPIASE"/>
    <property type="match status" value="1"/>
</dbReference>
<evidence type="ECO:0000256" key="2">
    <source>
        <dbReference type="ARBA" id="ARBA00006577"/>
    </source>
</evidence>
<evidence type="ECO:0000256" key="3">
    <source>
        <dbReference type="ARBA" id="ARBA00023110"/>
    </source>
</evidence>
<keyword evidence="10" id="KW-1185">Reference proteome</keyword>
<dbReference type="Gene3D" id="3.10.50.40">
    <property type="match status" value="1"/>
</dbReference>
<feature type="chain" id="PRO_5045810064" description="Peptidyl-prolyl cis-trans isomerase" evidence="7">
    <location>
        <begin position="21"/>
        <end position="216"/>
    </location>
</feature>
<dbReference type="GO" id="GO:0016853">
    <property type="term" value="F:isomerase activity"/>
    <property type="evidence" value="ECO:0007669"/>
    <property type="project" value="UniProtKB-KW"/>
</dbReference>
<reference evidence="10" key="1">
    <citation type="journal article" date="2019" name="Int. J. Syst. Evol. Microbiol.">
        <title>The Global Catalogue of Microorganisms (GCM) 10K type strain sequencing project: providing services to taxonomists for standard genome sequencing and annotation.</title>
        <authorList>
            <consortium name="The Broad Institute Genomics Platform"/>
            <consortium name="The Broad Institute Genome Sequencing Center for Infectious Disease"/>
            <person name="Wu L."/>
            <person name="Ma J."/>
        </authorList>
    </citation>
    <scope>NUCLEOTIDE SEQUENCE [LARGE SCALE GENOMIC DNA]</scope>
    <source>
        <strain evidence="10">CCUG 30340</strain>
    </source>
</reference>
<name>A0ABV9R030_9GAMM</name>
<dbReference type="InterPro" id="IPR046357">
    <property type="entry name" value="PPIase_dom_sf"/>
</dbReference>
<evidence type="ECO:0000259" key="8">
    <source>
        <dbReference type="PROSITE" id="PS50059"/>
    </source>
</evidence>
<dbReference type="Gene3D" id="1.10.287.460">
    <property type="entry name" value="Peptidyl-prolyl cis-trans isomerase, FKBP-type, N-terminal domain"/>
    <property type="match status" value="1"/>
</dbReference>
<feature type="domain" description="PPIase FKBP-type" evidence="8">
    <location>
        <begin position="136"/>
        <end position="204"/>
    </location>
</feature>
<dbReference type="Proteomes" id="UP001595886">
    <property type="component" value="Unassembled WGS sequence"/>
</dbReference>
<keyword evidence="4 5" id="KW-0413">Isomerase</keyword>
<comment type="caution">
    <text evidence="9">The sequence shown here is derived from an EMBL/GenBank/DDBJ whole genome shotgun (WGS) entry which is preliminary data.</text>
</comment>
<evidence type="ECO:0000256" key="5">
    <source>
        <dbReference type="PROSITE-ProRule" id="PRU00277"/>
    </source>
</evidence>
<organism evidence="9 10">
    <name type="scientific">Dokdonella ginsengisoli</name>
    <dbReference type="NCBI Taxonomy" id="363846"/>
    <lineage>
        <taxon>Bacteria</taxon>
        <taxon>Pseudomonadati</taxon>
        <taxon>Pseudomonadota</taxon>
        <taxon>Gammaproteobacteria</taxon>
        <taxon>Lysobacterales</taxon>
        <taxon>Rhodanobacteraceae</taxon>
        <taxon>Dokdonella</taxon>
    </lineage>
</organism>
<dbReference type="PANTHER" id="PTHR43811:SF23">
    <property type="entry name" value="FKBP-TYPE 22 KDA PEPTIDYL-PROLYL CIS-TRANS ISOMERASE"/>
    <property type="match status" value="1"/>
</dbReference>
<dbReference type="EC" id="5.2.1.8" evidence="6"/>
<accession>A0ABV9R030</accession>
<evidence type="ECO:0000256" key="7">
    <source>
        <dbReference type="SAM" id="SignalP"/>
    </source>
</evidence>
<dbReference type="InterPro" id="IPR000774">
    <property type="entry name" value="PPIase_FKBP_N"/>
</dbReference>
<dbReference type="RefSeq" id="WP_380022592.1">
    <property type="nucleotide sequence ID" value="NZ_JBHSHD010000016.1"/>
</dbReference>
<dbReference type="Pfam" id="PF01346">
    <property type="entry name" value="FKBP_N"/>
    <property type="match status" value="1"/>
</dbReference>
<gene>
    <name evidence="9" type="ORF">ACFO6Q_18455</name>
</gene>
<keyword evidence="7" id="KW-0732">Signal</keyword>
<protein>
    <recommendedName>
        <fullName evidence="6">Peptidyl-prolyl cis-trans isomerase</fullName>
        <ecNumber evidence="6">5.2.1.8</ecNumber>
    </recommendedName>
</protein>
<comment type="similarity">
    <text evidence="2 6">Belongs to the FKBP-type PPIase family.</text>
</comment>
<keyword evidence="3 5" id="KW-0697">Rotamase</keyword>
<sequence length="216" mass="23381">MKFGWSLALAALLTTGSAFAQDTTSDKGKVSYAIGYQIGSGLADRGMEVDINTVTRAIQDAFGKKPPAVPEAAMKDALAKLDAKMKAEADKALGDNKRQADQFMAENKSKKGVTVLPNGVQYRAIEDGNGKTIGPGNEVTFHVRVSLTSGREIRSSFVGEPVKAKVSEMQNIFGTKVLPEVIQRMKVGDHWQIFLPPDPASGNQVFIWEIKIIDVK</sequence>